<proteinExistence type="predicted"/>
<name>A0AAN9CAB2_9TELE</name>
<gene>
    <name evidence="1" type="ORF">R3I93_021283</name>
</gene>
<dbReference type="AlphaFoldDB" id="A0AAN9CAB2"/>
<dbReference type="EMBL" id="JAYKXH010000023">
    <property type="protein sequence ID" value="KAK7125860.1"/>
    <property type="molecule type" value="Genomic_DNA"/>
</dbReference>
<protein>
    <submittedName>
        <fullName evidence="1">Uncharacterized protein</fullName>
    </submittedName>
</protein>
<evidence type="ECO:0000313" key="1">
    <source>
        <dbReference type="EMBL" id="KAK7125860.1"/>
    </source>
</evidence>
<comment type="caution">
    <text evidence="1">The sequence shown here is derived from an EMBL/GenBank/DDBJ whole genome shotgun (WGS) entry which is preliminary data.</text>
</comment>
<accession>A0AAN9CAB2</accession>
<sequence>MAGMVNDDQAAQVGLS</sequence>
<organism evidence="1 2">
    <name type="scientific">Phoxinus phoxinus</name>
    <name type="common">Eurasian minnow</name>
    <dbReference type="NCBI Taxonomy" id="58324"/>
    <lineage>
        <taxon>Eukaryota</taxon>
        <taxon>Metazoa</taxon>
        <taxon>Chordata</taxon>
        <taxon>Craniata</taxon>
        <taxon>Vertebrata</taxon>
        <taxon>Euteleostomi</taxon>
        <taxon>Actinopterygii</taxon>
        <taxon>Neopterygii</taxon>
        <taxon>Teleostei</taxon>
        <taxon>Ostariophysi</taxon>
        <taxon>Cypriniformes</taxon>
        <taxon>Leuciscidae</taxon>
        <taxon>Phoxininae</taxon>
        <taxon>Phoxinus</taxon>
    </lineage>
</organism>
<reference evidence="1 2" key="1">
    <citation type="submission" date="2024-02" db="EMBL/GenBank/DDBJ databases">
        <title>Chromosome-level genome assembly of the Eurasian Minnow (Phoxinus phoxinus).</title>
        <authorList>
            <person name="Oriowo T.O."/>
            <person name="Martin S."/>
            <person name="Stange M."/>
            <person name="Chrysostomakis Y."/>
            <person name="Brown T."/>
            <person name="Winkler S."/>
            <person name="Kukowka S."/>
            <person name="Myers E.W."/>
            <person name="Bohne A."/>
        </authorList>
    </citation>
    <scope>NUCLEOTIDE SEQUENCE [LARGE SCALE GENOMIC DNA]</scope>
    <source>
        <strain evidence="1">ZFMK-TIS-60720</strain>
        <tissue evidence="1">Whole Organism</tissue>
    </source>
</reference>
<dbReference type="Proteomes" id="UP001364617">
    <property type="component" value="Unassembled WGS sequence"/>
</dbReference>
<evidence type="ECO:0000313" key="2">
    <source>
        <dbReference type="Proteomes" id="UP001364617"/>
    </source>
</evidence>
<keyword evidence="2" id="KW-1185">Reference proteome</keyword>